<name>A0ABQ6N3L9_9STRA</name>
<evidence type="ECO:0008006" key="5">
    <source>
        <dbReference type="Google" id="ProtNLM"/>
    </source>
</evidence>
<dbReference type="Gene3D" id="3.30.1540.10">
    <property type="entry name" value="formyl-coa transferase, domain 3"/>
    <property type="match status" value="1"/>
</dbReference>
<accession>A0ABQ6N3L9</accession>
<evidence type="ECO:0000313" key="4">
    <source>
        <dbReference type="Proteomes" id="UP001165060"/>
    </source>
</evidence>
<proteinExistence type="inferred from homology"/>
<protein>
    <recommendedName>
        <fullName evidence="5">CoA transferase</fullName>
    </recommendedName>
</protein>
<dbReference type="InterPro" id="IPR044855">
    <property type="entry name" value="CoA-Trfase_III_dom3_sf"/>
</dbReference>
<comment type="similarity">
    <text evidence="1">Belongs to the CoA-transferase III family.</text>
</comment>
<dbReference type="EMBL" id="BRYB01000846">
    <property type="protein sequence ID" value="GMI38865.1"/>
    <property type="molecule type" value="Genomic_DNA"/>
</dbReference>
<dbReference type="InterPro" id="IPR050483">
    <property type="entry name" value="CoA-transferase_III_domain"/>
</dbReference>
<evidence type="ECO:0000313" key="3">
    <source>
        <dbReference type="EMBL" id="GMI38865.1"/>
    </source>
</evidence>
<dbReference type="PANTHER" id="PTHR48207">
    <property type="entry name" value="SUCCINATE--HYDROXYMETHYLGLUTARATE COA-TRANSFERASE"/>
    <property type="match status" value="1"/>
</dbReference>
<dbReference type="InterPro" id="IPR023606">
    <property type="entry name" value="CoA-Trfase_III_dom_1_sf"/>
</dbReference>
<evidence type="ECO:0000256" key="2">
    <source>
        <dbReference type="ARBA" id="ARBA00022679"/>
    </source>
</evidence>
<dbReference type="Pfam" id="PF02515">
    <property type="entry name" value="CoA_transf_3"/>
    <property type="match status" value="1"/>
</dbReference>
<comment type="caution">
    <text evidence="3">The sequence shown here is derived from an EMBL/GenBank/DDBJ whole genome shotgun (WGS) entry which is preliminary data.</text>
</comment>
<gene>
    <name evidence="3" type="ORF">TeGR_g9780</name>
</gene>
<dbReference type="SUPFAM" id="SSF89796">
    <property type="entry name" value="CoA-transferase family III (CaiB/BaiF)"/>
    <property type="match status" value="1"/>
</dbReference>
<dbReference type="Proteomes" id="UP001165060">
    <property type="component" value="Unassembled WGS sequence"/>
</dbReference>
<sequence>MSLTGVKILDLTRVLAGPYCTQLLADLGASVIKVESHAGDDTRRWGPPFTSSGMSTYFSCVNRSKRSICLDLKSPAALPVLTSLVNSSDVLVHNFLPSTASKLSLDYESITKLNPKIIHANVTGYGDTGPLKNKGGYDVICSGMYGLMDITGSPTDATGTKAGVAITDLMTGLMTAQAITAKLYERDANSDPSAPFDGRISTSLMDTQLSMLANVASSTLNSDVPRIPRYGNAHESIVPYQTFVCSDGKSLVIACGNDKHYQNLASLLDPDCTSTLSSESFSTNQKRVENRTTLLPLLENLFRTKTQREWSHVFENATLPWGPVRSVQESFDCEQALARDSVVSLRSPEGDDVKVVAHPAKHSGVTDPSSWTHPPSLGADTRAILEELGTPDVQALFDTSVVR</sequence>
<keyword evidence="2" id="KW-0808">Transferase</keyword>
<reference evidence="3 4" key="1">
    <citation type="journal article" date="2023" name="Commun. Biol.">
        <title>Genome analysis of Parmales, the sister group of diatoms, reveals the evolutionary specialization of diatoms from phago-mixotrophs to photoautotrophs.</title>
        <authorList>
            <person name="Ban H."/>
            <person name="Sato S."/>
            <person name="Yoshikawa S."/>
            <person name="Yamada K."/>
            <person name="Nakamura Y."/>
            <person name="Ichinomiya M."/>
            <person name="Sato N."/>
            <person name="Blanc-Mathieu R."/>
            <person name="Endo H."/>
            <person name="Kuwata A."/>
            <person name="Ogata H."/>
        </authorList>
    </citation>
    <scope>NUCLEOTIDE SEQUENCE [LARGE SCALE GENOMIC DNA]</scope>
</reference>
<dbReference type="PANTHER" id="PTHR48207:SF3">
    <property type="entry name" value="SUCCINATE--HYDROXYMETHYLGLUTARATE COA-TRANSFERASE"/>
    <property type="match status" value="1"/>
</dbReference>
<dbReference type="InterPro" id="IPR003673">
    <property type="entry name" value="CoA-Trfase_fam_III"/>
</dbReference>
<dbReference type="Gene3D" id="3.40.50.10540">
    <property type="entry name" value="Crotonobetainyl-coa:carnitine coa-transferase, domain 1"/>
    <property type="match status" value="1"/>
</dbReference>
<organism evidence="3 4">
    <name type="scientific">Tetraparma gracilis</name>
    <dbReference type="NCBI Taxonomy" id="2962635"/>
    <lineage>
        <taxon>Eukaryota</taxon>
        <taxon>Sar</taxon>
        <taxon>Stramenopiles</taxon>
        <taxon>Ochrophyta</taxon>
        <taxon>Bolidophyceae</taxon>
        <taxon>Parmales</taxon>
        <taxon>Triparmaceae</taxon>
        <taxon>Tetraparma</taxon>
    </lineage>
</organism>
<keyword evidence="4" id="KW-1185">Reference proteome</keyword>
<evidence type="ECO:0000256" key="1">
    <source>
        <dbReference type="ARBA" id="ARBA00008383"/>
    </source>
</evidence>